<accession>A0A1H8L7M6</accession>
<name>A0A1H8L7M6_9RHOB</name>
<reference evidence="1 2" key="1">
    <citation type="submission" date="2016-10" db="EMBL/GenBank/DDBJ databases">
        <authorList>
            <person name="de Groot N.N."/>
        </authorList>
    </citation>
    <scope>NUCLEOTIDE SEQUENCE [LARGE SCALE GENOMIC DNA]</scope>
    <source>
        <strain evidence="1 2">DSM 27842</strain>
    </source>
</reference>
<gene>
    <name evidence="1" type="ORF">SAMN04490248_1014</name>
</gene>
<sequence length="984" mass="109801">MAFASVRGWIGGLALVMLPLEAPAKEVRSYIFGNSLIHHDTDTDETTVPHWIGVLAQTAGHDYRVDGHWGFLRNFAADLPPPANWTYSGTPRAWTRSYRTFGQVGYDTIMINPANFIQNRAADRPYDGEKPDGASPLSATLSLFDWVAAESENVPRFVIYEGWSDLGAFSQRFPPNARALRRYYTFNVGEYHDWYVEYRDRIRAARPGYRVTLLPVARTLAGFLGQGGMLENLPPEALYTDNAPHGTPTLYFLAALISYAGLFDEAPPAELTLPDTIHAKVRDNYAALRQVIADVYSISDSARATTVPAATETARKNNAASHDEAAEPALGLRNPPLAMGLNGITDWSVQHPFLDRMKSARTWIGHLPGRWGGVSTQELSEGGHLDENGWLRSIPERVDRVEALILTDQLPEEPGLAGRYRMTYEGTGDIAVGGRGRTISREDGEHWFEYQPGEGAVAVAIRTTDPEGTGDYIRNIRILHEDQIPLFEAGAEFNPRWIEKIADLRSLRFMDWMQTNGSSVKGWEDRPTTADYTYKRRGVPVEVMVRLANLVGADPWFCMPHLADDDFVRRFADYVRDSLDPKLKTYVEYSNELWNFIFPQAQWANTQAAERWGEGAAPDAWVQYAGMRAARTMRLWSDVYGEAAEERLIRVLGVHSGWPGLESGMLDAPLWQAEAPGNGAPAEAFDAYAVTGYFGRELGGDDHAPQILDWLSEEEGALRDAGRAEGLEHRVLDLYVEERRFASVVPKVAKLLREGSVRELILSSWPYHARTARARGLQLVMYEGGTHVLGHGAWGDSATLSEFFQHLNYTDEMAAIYAELLKGWREAGGTLFNAFVDVARPSKFGSWGALRHLGDENPRHGVLMAYNRETSAWWETRAPDTFTHGALMHGTDGPDRIVGTPKRDIILAGPGDDELYASGPDDLLHGGEGMDHAILSGRFEDYDYRRADRRLIAVSPKARVSMFAIETFSFSEEPDFVLSVADFF</sequence>
<dbReference type="Proteomes" id="UP000198893">
    <property type="component" value="Unassembled WGS sequence"/>
</dbReference>
<dbReference type="EMBL" id="FODS01000001">
    <property type="protein sequence ID" value="SEO00708.1"/>
    <property type="molecule type" value="Genomic_DNA"/>
</dbReference>
<dbReference type="OrthoDB" id="7783360at2"/>
<evidence type="ECO:0008006" key="3">
    <source>
        <dbReference type="Google" id="ProtNLM"/>
    </source>
</evidence>
<dbReference type="SUPFAM" id="SSF51120">
    <property type="entry name" value="beta-Roll"/>
    <property type="match status" value="1"/>
</dbReference>
<dbReference type="AlphaFoldDB" id="A0A1H8L7M6"/>
<dbReference type="STRING" id="569882.SAMN04490248_1014"/>
<proteinExistence type="predicted"/>
<protein>
    <recommendedName>
        <fullName evidence="3">Type I secretion C-terminal target domain (VC_A0849 subclass)</fullName>
    </recommendedName>
</protein>
<evidence type="ECO:0000313" key="2">
    <source>
        <dbReference type="Proteomes" id="UP000198893"/>
    </source>
</evidence>
<keyword evidence="2" id="KW-1185">Reference proteome</keyword>
<dbReference type="RefSeq" id="WP_093114586.1">
    <property type="nucleotide sequence ID" value="NZ_FODS01000001.1"/>
</dbReference>
<dbReference type="InterPro" id="IPR011049">
    <property type="entry name" value="Serralysin-like_metalloprot_C"/>
</dbReference>
<dbReference type="Gene3D" id="2.150.10.10">
    <property type="entry name" value="Serralysin-like metalloprotease, C-terminal"/>
    <property type="match status" value="1"/>
</dbReference>
<evidence type="ECO:0000313" key="1">
    <source>
        <dbReference type="EMBL" id="SEO00708.1"/>
    </source>
</evidence>
<organism evidence="1 2">
    <name type="scientific">Salinihabitans flavidus</name>
    <dbReference type="NCBI Taxonomy" id="569882"/>
    <lineage>
        <taxon>Bacteria</taxon>
        <taxon>Pseudomonadati</taxon>
        <taxon>Pseudomonadota</taxon>
        <taxon>Alphaproteobacteria</taxon>
        <taxon>Rhodobacterales</taxon>
        <taxon>Roseobacteraceae</taxon>
        <taxon>Salinihabitans</taxon>
    </lineage>
</organism>